<feature type="region of interest" description="Disordered" evidence="1">
    <location>
        <begin position="73"/>
        <end position="127"/>
    </location>
</feature>
<protein>
    <submittedName>
        <fullName evidence="2">Oidioi.mRNA.OKI2018_I69.YSR.g17186.t1.cds</fullName>
    </submittedName>
</protein>
<organism evidence="2 3">
    <name type="scientific">Oikopleura dioica</name>
    <name type="common">Tunicate</name>
    <dbReference type="NCBI Taxonomy" id="34765"/>
    <lineage>
        <taxon>Eukaryota</taxon>
        <taxon>Metazoa</taxon>
        <taxon>Chordata</taxon>
        <taxon>Tunicata</taxon>
        <taxon>Appendicularia</taxon>
        <taxon>Copelata</taxon>
        <taxon>Oikopleuridae</taxon>
        <taxon>Oikopleura</taxon>
    </lineage>
</organism>
<accession>A0ABN7SIF3</accession>
<feature type="compositionally biased region" description="Polar residues" evidence="1">
    <location>
        <begin position="87"/>
        <end position="120"/>
    </location>
</feature>
<name>A0ABN7SIF3_OIKDI</name>
<dbReference type="Proteomes" id="UP001158576">
    <property type="component" value="Chromosome YSR"/>
</dbReference>
<reference evidence="2 3" key="1">
    <citation type="submission" date="2021-04" db="EMBL/GenBank/DDBJ databases">
        <authorList>
            <person name="Bliznina A."/>
        </authorList>
    </citation>
    <scope>NUCLEOTIDE SEQUENCE [LARGE SCALE GENOMIC DNA]</scope>
</reference>
<evidence type="ECO:0000313" key="2">
    <source>
        <dbReference type="EMBL" id="CAG5101536.1"/>
    </source>
</evidence>
<dbReference type="EMBL" id="OU015570">
    <property type="protein sequence ID" value="CAG5101536.1"/>
    <property type="molecule type" value="Genomic_DNA"/>
</dbReference>
<gene>
    <name evidence="2" type="ORF">OKIOD_LOCUS8744</name>
</gene>
<keyword evidence="3" id="KW-1185">Reference proteome</keyword>
<evidence type="ECO:0000256" key="1">
    <source>
        <dbReference type="SAM" id="MobiDB-lite"/>
    </source>
</evidence>
<feature type="compositionally biased region" description="Basic and acidic residues" evidence="1">
    <location>
        <begin position="73"/>
        <end position="83"/>
    </location>
</feature>
<proteinExistence type="predicted"/>
<sequence>MNESKPDWWCSASDSAVTDGLAAAINNGLGLMFPDTTTDSIPSTPISPTPTEIRGCDEEPVGQIPQETCHHSVDFGTDGDGHLHVSNGIQQQSEIASSTATTRDVRQSNSDQLASRNSHQGARYINL</sequence>
<evidence type="ECO:0000313" key="3">
    <source>
        <dbReference type="Proteomes" id="UP001158576"/>
    </source>
</evidence>